<dbReference type="InterPro" id="IPR005835">
    <property type="entry name" value="NTP_transferase_dom"/>
</dbReference>
<protein>
    <submittedName>
        <fullName evidence="2">Nucleotidyltransferase family protein</fullName>
    </submittedName>
</protein>
<gene>
    <name evidence="2" type="ORF">ENO04_06340</name>
</gene>
<reference evidence="2" key="1">
    <citation type="journal article" date="2020" name="mSystems">
        <title>Genome- and Community-Level Interaction Insights into Carbon Utilization and Element Cycling Functions of Hydrothermarchaeota in Hydrothermal Sediment.</title>
        <authorList>
            <person name="Zhou Z."/>
            <person name="Liu Y."/>
            <person name="Xu W."/>
            <person name="Pan J."/>
            <person name="Luo Z.H."/>
            <person name="Li M."/>
        </authorList>
    </citation>
    <scope>NUCLEOTIDE SEQUENCE [LARGE SCALE GENOMIC DNA]</scope>
    <source>
        <strain evidence="2">SpSt-123</strain>
    </source>
</reference>
<evidence type="ECO:0000259" key="1">
    <source>
        <dbReference type="Pfam" id="PF00483"/>
    </source>
</evidence>
<sequence length="231" mass="25704">MHTALILAGGLGKRLRPLTYRIPKPMIKVGGKPIIFWQLELLKKHGVRNVVVLAGYKAGAIIDAIGDGSSIGMNVLYSVEEEPLGTAGAIRKAFGLINTDTFYVLNGDVITNIDLTLLREKLDKTGLLAAMAAVPLTSPYGILVIDEDHVVDFKEKPVFEDIWINAGIYIMRREIESYLPRKGNLEDQVFPELARNRKLAVQKYPGAFWRSIDSHKDVEEVDKILKTKPPL</sequence>
<organism evidence="2">
    <name type="scientific">Fervidicoccus fontis</name>
    <dbReference type="NCBI Taxonomy" id="683846"/>
    <lineage>
        <taxon>Archaea</taxon>
        <taxon>Thermoproteota</taxon>
        <taxon>Thermoprotei</taxon>
        <taxon>Fervidicoccales</taxon>
        <taxon>Fervidicoccaceae</taxon>
        <taxon>Fervidicoccus</taxon>
    </lineage>
</organism>
<dbReference type="GO" id="GO:0016740">
    <property type="term" value="F:transferase activity"/>
    <property type="evidence" value="ECO:0007669"/>
    <property type="project" value="UniProtKB-KW"/>
</dbReference>
<dbReference type="AlphaFoldDB" id="A0A7C1IE77"/>
<feature type="domain" description="Nucleotidyl transferase" evidence="1">
    <location>
        <begin position="4"/>
        <end position="222"/>
    </location>
</feature>
<keyword evidence="2" id="KW-0808">Transferase</keyword>
<dbReference type="InterPro" id="IPR029044">
    <property type="entry name" value="Nucleotide-diphossugar_trans"/>
</dbReference>
<comment type="caution">
    <text evidence="2">The sequence shown here is derived from an EMBL/GenBank/DDBJ whole genome shotgun (WGS) entry which is preliminary data.</text>
</comment>
<dbReference type="CDD" id="cd04181">
    <property type="entry name" value="NTP_transferase"/>
    <property type="match status" value="1"/>
</dbReference>
<dbReference type="SUPFAM" id="SSF53448">
    <property type="entry name" value="Nucleotide-diphospho-sugar transferases"/>
    <property type="match status" value="1"/>
</dbReference>
<evidence type="ECO:0000313" key="2">
    <source>
        <dbReference type="EMBL" id="HDS11210.1"/>
    </source>
</evidence>
<dbReference type="Pfam" id="PF00483">
    <property type="entry name" value="NTP_transferase"/>
    <property type="match status" value="1"/>
</dbReference>
<accession>A0A7C1IE77</accession>
<dbReference type="PANTHER" id="PTHR22572">
    <property type="entry name" value="SUGAR-1-PHOSPHATE GUANYL TRANSFERASE"/>
    <property type="match status" value="1"/>
</dbReference>
<proteinExistence type="predicted"/>
<dbReference type="Gene3D" id="3.90.550.10">
    <property type="entry name" value="Spore Coat Polysaccharide Biosynthesis Protein SpsA, Chain A"/>
    <property type="match status" value="1"/>
</dbReference>
<name>A0A7C1IE77_9CREN</name>
<dbReference type="EMBL" id="DSDY01000189">
    <property type="protein sequence ID" value="HDS11210.1"/>
    <property type="molecule type" value="Genomic_DNA"/>
</dbReference>
<dbReference type="InterPro" id="IPR050486">
    <property type="entry name" value="Mannose-1P_guanyltransferase"/>
</dbReference>